<dbReference type="SUPFAM" id="SSF53649">
    <property type="entry name" value="Alkaline phosphatase-like"/>
    <property type="match status" value="1"/>
</dbReference>
<comment type="caution">
    <text evidence="2">The sequence shown here is derived from an EMBL/GenBank/DDBJ whole genome shotgun (WGS) entry which is preliminary data.</text>
</comment>
<dbReference type="GO" id="GO:0030145">
    <property type="term" value="F:manganese ion binding"/>
    <property type="evidence" value="ECO:0007669"/>
    <property type="project" value="TreeGrafter"/>
</dbReference>
<dbReference type="InterPro" id="IPR017850">
    <property type="entry name" value="Alkaline_phosphatase_core_sf"/>
</dbReference>
<gene>
    <name evidence="2" type="ORF">LEA_13035</name>
</gene>
<dbReference type="AlphaFoldDB" id="K1SHM7"/>
<dbReference type="PANTHER" id="PTHR31637:SF0">
    <property type="entry name" value="2,3-BISPHOSPHOGLYCERATE-INDEPENDENT PHOSPHOGLYCERATE MUTASE"/>
    <property type="match status" value="1"/>
</dbReference>
<proteinExistence type="predicted"/>
<feature type="non-terminal residue" evidence="2">
    <location>
        <position position="69"/>
    </location>
</feature>
<dbReference type="Gene3D" id="3.40.720.10">
    <property type="entry name" value="Alkaline Phosphatase, subunit A"/>
    <property type="match status" value="1"/>
</dbReference>
<dbReference type="EMBL" id="AJWY01008828">
    <property type="protein sequence ID" value="EKC60112.1"/>
    <property type="molecule type" value="Genomic_DNA"/>
</dbReference>
<evidence type="ECO:0000313" key="2">
    <source>
        <dbReference type="EMBL" id="EKC60112.1"/>
    </source>
</evidence>
<sequence length="69" mass="7241">MCKKPVALIIMDGFGYNADDYGNAIAAAKKPNIDRYMQGPHTYIGASGLDVGLPDGQMGNSEVGHTNIG</sequence>
<name>K1SHM7_9ZZZZ</name>
<reference evidence="2" key="1">
    <citation type="journal article" date="2013" name="Environ. Microbiol.">
        <title>Microbiota from the distal guts of lean and obese adolescents exhibit partial functional redundancy besides clear differences in community structure.</title>
        <authorList>
            <person name="Ferrer M."/>
            <person name="Ruiz A."/>
            <person name="Lanza F."/>
            <person name="Haange S.B."/>
            <person name="Oberbach A."/>
            <person name="Till H."/>
            <person name="Bargiela R."/>
            <person name="Campoy C."/>
            <person name="Segura M.T."/>
            <person name="Richter M."/>
            <person name="von Bergen M."/>
            <person name="Seifert J."/>
            <person name="Suarez A."/>
        </authorList>
    </citation>
    <scope>NUCLEOTIDE SEQUENCE</scope>
</reference>
<dbReference type="GO" id="GO:0004619">
    <property type="term" value="F:phosphoglycerate mutase activity"/>
    <property type="evidence" value="ECO:0007669"/>
    <property type="project" value="InterPro"/>
</dbReference>
<evidence type="ECO:0000259" key="1">
    <source>
        <dbReference type="Pfam" id="PF01676"/>
    </source>
</evidence>
<accession>K1SHM7</accession>
<dbReference type="InterPro" id="IPR006124">
    <property type="entry name" value="Metalloenzyme"/>
</dbReference>
<feature type="domain" description="Metalloenzyme" evidence="1">
    <location>
        <begin position="4"/>
        <end position="68"/>
    </location>
</feature>
<dbReference type="GO" id="GO:0006007">
    <property type="term" value="P:glucose catabolic process"/>
    <property type="evidence" value="ECO:0007669"/>
    <property type="project" value="InterPro"/>
</dbReference>
<dbReference type="InterPro" id="IPR005995">
    <property type="entry name" value="Pgm_bpd_ind"/>
</dbReference>
<dbReference type="PANTHER" id="PTHR31637">
    <property type="entry name" value="2,3-BISPHOSPHOGLYCERATE-INDEPENDENT PHOSPHOGLYCERATE MUTASE"/>
    <property type="match status" value="1"/>
</dbReference>
<dbReference type="GO" id="GO:0005829">
    <property type="term" value="C:cytosol"/>
    <property type="evidence" value="ECO:0007669"/>
    <property type="project" value="TreeGrafter"/>
</dbReference>
<dbReference type="Pfam" id="PF01676">
    <property type="entry name" value="Metalloenzyme"/>
    <property type="match status" value="1"/>
</dbReference>
<organism evidence="2">
    <name type="scientific">human gut metagenome</name>
    <dbReference type="NCBI Taxonomy" id="408170"/>
    <lineage>
        <taxon>unclassified sequences</taxon>
        <taxon>metagenomes</taxon>
        <taxon>organismal metagenomes</taxon>
    </lineage>
</organism>
<protein>
    <submittedName>
        <fullName evidence="2">Phosphoglyceromutase</fullName>
    </submittedName>
</protein>